<evidence type="ECO:0000256" key="5">
    <source>
        <dbReference type="ARBA" id="ARBA00022889"/>
    </source>
</evidence>
<dbReference type="OrthoDB" id="5843397at2759"/>
<feature type="non-terminal residue" evidence="12">
    <location>
        <position position="107"/>
    </location>
</feature>
<evidence type="ECO:0000256" key="11">
    <source>
        <dbReference type="SAM" id="MobiDB-lite"/>
    </source>
</evidence>
<keyword evidence="7" id="KW-0472">Membrane</keyword>
<evidence type="ECO:0000256" key="7">
    <source>
        <dbReference type="ARBA" id="ARBA00023136"/>
    </source>
</evidence>
<reference evidence="12 13" key="1">
    <citation type="submission" date="2019-09" db="EMBL/GenBank/DDBJ databases">
        <title>Bird 10,000 Genomes (B10K) Project - Family phase.</title>
        <authorList>
            <person name="Zhang G."/>
        </authorList>
    </citation>
    <scope>NUCLEOTIDE SEQUENCE [LARGE SCALE GENOMIC DNA]</scope>
    <source>
        <strain evidence="12">B10K-DU-003-44</strain>
        <tissue evidence="12">Muscle</tissue>
    </source>
</reference>
<keyword evidence="3" id="KW-0732">Signal</keyword>
<dbReference type="Proteomes" id="UP000549499">
    <property type="component" value="Unassembled WGS sequence"/>
</dbReference>
<dbReference type="InterPro" id="IPR036179">
    <property type="entry name" value="Ig-like_dom_sf"/>
</dbReference>
<dbReference type="GO" id="GO:0005178">
    <property type="term" value="F:integrin binding"/>
    <property type="evidence" value="ECO:0007669"/>
    <property type="project" value="InterPro"/>
</dbReference>
<name>A0A7K5IAW2_CROSL</name>
<evidence type="ECO:0000313" key="12">
    <source>
        <dbReference type="EMBL" id="NWS78715.1"/>
    </source>
</evidence>
<gene>
    <name evidence="12" type="primary">Icam2</name>
    <name evidence="12" type="ORF">CROSUL_R15331</name>
</gene>
<keyword evidence="2" id="KW-0812">Transmembrane</keyword>
<evidence type="ECO:0000256" key="1">
    <source>
        <dbReference type="ARBA" id="ARBA00004479"/>
    </source>
</evidence>
<keyword evidence="6" id="KW-1133">Transmembrane helix</keyword>
<keyword evidence="10" id="KW-0393">Immunoglobulin domain</keyword>
<evidence type="ECO:0000256" key="9">
    <source>
        <dbReference type="ARBA" id="ARBA00023180"/>
    </source>
</evidence>
<dbReference type="PRINTS" id="PR01472">
    <property type="entry name" value="ICAMVCAM1"/>
</dbReference>
<organism evidence="12 13">
    <name type="scientific">Crotophaga sulcirostris</name>
    <name type="common">Groove-billed ani</name>
    <dbReference type="NCBI Taxonomy" id="33598"/>
    <lineage>
        <taxon>Eukaryota</taxon>
        <taxon>Metazoa</taxon>
        <taxon>Chordata</taxon>
        <taxon>Craniata</taxon>
        <taxon>Vertebrata</taxon>
        <taxon>Euteleostomi</taxon>
        <taxon>Archelosauria</taxon>
        <taxon>Archosauria</taxon>
        <taxon>Dinosauria</taxon>
        <taxon>Saurischia</taxon>
        <taxon>Theropoda</taxon>
        <taxon>Coelurosauria</taxon>
        <taxon>Aves</taxon>
        <taxon>Neognathae</taxon>
        <taxon>Neoaves</taxon>
        <taxon>Otidimorphae</taxon>
        <taxon>Cuculiformes</taxon>
        <taxon>Crotophagidae</taxon>
        <taxon>Crotophaga</taxon>
    </lineage>
</organism>
<protein>
    <submittedName>
        <fullName evidence="12">ICAM2 protein</fullName>
    </submittedName>
</protein>
<dbReference type="GO" id="GO:0005886">
    <property type="term" value="C:plasma membrane"/>
    <property type="evidence" value="ECO:0007669"/>
    <property type="project" value="TreeGrafter"/>
</dbReference>
<keyword evidence="13" id="KW-1185">Reference proteome</keyword>
<keyword evidence="8" id="KW-1015">Disulfide bond</keyword>
<evidence type="ECO:0000256" key="6">
    <source>
        <dbReference type="ARBA" id="ARBA00022989"/>
    </source>
</evidence>
<dbReference type="EMBL" id="VYZB01001554">
    <property type="protein sequence ID" value="NWS78715.1"/>
    <property type="molecule type" value="Genomic_DNA"/>
</dbReference>
<dbReference type="InterPro" id="IPR047012">
    <property type="entry name" value="ICAM_VCAM"/>
</dbReference>
<dbReference type="Gene3D" id="2.60.40.10">
    <property type="entry name" value="Immunoglobulins"/>
    <property type="match status" value="1"/>
</dbReference>
<evidence type="ECO:0000256" key="3">
    <source>
        <dbReference type="ARBA" id="ARBA00022729"/>
    </source>
</evidence>
<keyword evidence="4" id="KW-0677">Repeat</keyword>
<evidence type="ECO:0000313" key="13">
    <source>
        <dbReference type="Proteomes" id="UP000549499"/>
    </source>
</evidence>
<feature type="compositionally biased region" description="Basic and acidic residues" evidence="11">
    <location>
        <begin position="84"/>
        <end position="95"/>
    </location>
</feature>
<dbReference type="AlphaFoldDB" id="A0A7K5IAW2"/>
<evidence type="ECO:0000256" key="10">
    <source>
        <dbReference type="ARBA" id="ARBA00023319"/>
    </source>
</evidence>
<accession>A0A7K5IAW2</accession>
<keyword evidence="9" id="KW-0325">Glycoprotein</keyword>
<comment type="caution">
    <text evidence="12">The sequence shown here is derived from an EMBL/GenBank/DDBJ whole genome shotgun (WGS) entry which is preliminary data.</text>
</comment>
<dbReference type="InterPro" id="IPR003987">
    <property type="entry name" value="ICAM_VCAM_N"/>
</dbReference>
<feature type="non-terminal residue" evidence="12">
    <location>
        <position position="1"/>
    </location>
</feature>
<dbReference type="PANTHER" id="PTHR13771">
    <property type="entry name" value="INTERCELLULAR ADHESION MOLECULE"/>
    <property type="match status" value="1"/>
</dbReference>
<feature type="region of interest" description="Disordered" evidence="11">
    <location>
        <begin position="84"/>
        <end position="107"/>
    </location>
</feature>
<proteinExistence type="predicted"/>
<dbReference type="PANTHER" id="PTHR13771:SF9">
    <property type="entry name" value="INTERCELLULAR ADHESION MOLECULE 5"/>
    <property type="match status" value="1"/>
</dbReference>
<dbReference type="GO" id="GO:0098609">
    <property type="term" value="P:cell-cell adhesion"/>
    <property type="evidence" value="ECO:0007669"/>
    <property type="project" value="InterPro"/>
</dbReference>
<evidence type="ECO:0000256" key="4">
    <source>
        <dbReference type="ARBA" id="ARBA00022737"/>
    </source>
</evidence>
<keyword evidence="5" id="KW-0130">Cell adhesion</keyword>
<dbReference type="SUPFAM" id="SSF48726">
    <property type="entry name" value="Immunoglobulin"/>
    <property type="match status" value="1"/>
</dbReference>
<evidence type="ECO:0000256" key="2">
    <source>
        <dbReference type="ARBA" id="ARBA00022692"/>
    </source>
</evidence>
<sequence>LLNVTEWNSSILCFYSCDGKREVVTTKLIVYRALEPPVVEPVPALAVGESHALTCRVPGVAPIKSLVVVLKQGEQTLRRETFEKNHQDEPAEARVTHRVAAQRWHHG</sequence>
<comment type="subcellular location">
    <subcellularLocation>
        <location evidence="1">Membrane</location>
        <topology evidence="1">Single-pass type I membrane protein</topology>
    </subcellularLocation>
</comment>
<evidence type="ECO:0000256" key="8">
    <source>
        <dbReference type="ARBA" id="ARBA00023157"/>
    </source>
</evidence>
<dbReference type="InterPro" id="IPR013783">
    <property type="entry name" value="Ig-like_fold"/>
</dbReference>